<organism evidence="1 2">
    <name type="scientific">Ancylostoma caninum</name>
    <name type="common">Dog hookworm</name>
    <dbReference type="NCBI Taxonomy" id="29170"/>
    <lineage>
        <taxon>Eukaryota</taxon>
        <taxon>Metazoa</taxon>
        <taxon>Ecdysozoa</taxon>
        <taxon>Nematoda</taxon>
        <taxon>Chromadorea</taxon>
        <taxon>Rhabditida</taxon>
        <taxon>Rhabditina</taxon>
        <taxon>Rhabditomorpha</taxon>
        <taxon>Strongyloidea</taxon>
        <taxon>Ancylostomatidae</taxon>
        <taxon>Ancylostomatinae</taxon>
        <taxon>Ancylostoma</taxon>
    </lineage>
</organism>
<accession>A0A368GBJ4</accession>
<gene>
    <name evidence="1" type="ORF">ANCCAN_13004</name>
</gene>
<evidence type="ECO:0000313" key="2">
    <source>
        <dbReference type="Proteomes" id="UP000252519"/>
    </source>
</evidence>
<proteinExistence type="predicted"/>
<dbReference type="Proteomes" id="UP000252519">
    <property type="component" value="Unassembled WGS sequence"/>
</dbReference>
<comment type="caution">
    <text evidence="1">The sequence shown here is derived from an EMBL/GenBank/DDBJ whole genome shotgun (WGS) entry which is preliminary data.</text>
</comment>
<evidence type="ECO:0000313" key="1">
    <source>
        <dbReference type="EMBL" id="RCN41058.1"/>
    </source>
</evidence>
<dbReference type="EMBL" id="JOJR01000252">
    <property type="protein sequence ID" value="RCN41058.1"/>
    <property type="molecule type" value="Genomic_DNA"/>
</dbReference>
<dbReference type="AlphaFoldDB" id="A0A368GBJ4"/>
<protein>
    <submittedName>
        <fullName evidence="1">Uncharacterized protein</fullName>
    </submittedName>
</protein>
<reference evidence="1 2" key="1">
    <citation type="submission" date="2014-10" db="EMBL/GenBank/DDBJ databases">
        <title>Draft genome of the hookworm Ancylostoma caninum.</title>
        <authorList>
            <person name="Mitreva M."/>
        </authorList>
    </citation>
    <scope>NUCLEOTIDE SEQUENCE [LARGE SCALE GENOMIC DNA]</scope>
    <source>
        <strain evidence="1 2">Baltimore</strain>
    </source>
</reference>
<name>A0A368GBJ4_ANCCA</name>
<sequence>MQSTDFLAGSFAANNEWVDTLQTTASGQSLKSNQIENDVVYTGEDDEVFEDAAQAKDTAVQQPVPKIRINGRSLSGSSMTSSVYVTAQERLTSPDGGGEALDAMSPIHHEGSSKYVSNLLILQRML</sequence>
<keyword evidence="2" id="KW-1185">Reference proteome</keyword>